<dbReference type="PANTHER" id="PTHR42810:SF4">
    <property type="entry name" value="URIC ACID TRANSPORTER UACT"/>
    <property type="match status" value="1"/>
</dbReference>
<evidence type="ECO:0000313" key="10">
    <source>
        <dbReference type="EMBL" id="ATL66391.1"/>
    </source>
</evidence>
<dbReference type="NCBIfam" id="TIGR03173">
    <property type="entry name" value="pbuX"/>
    <property type="match status" value="1"/>
</dbReference>
<proteinExistence type="inferred from homology"/>
<feature type="region of interest" description="Disordered" evidence="8">
    <location>
        <begin position="1"/>
        <end position="26"/>
    </location>
</feature>
<dbReference type="KEGG" id="ntp:CRH09_09405"/>
<evidence type="ECO:0000256" key="5">
    <source>
        <dbReference type="ARBA" id="ARBA00022692"/>
    </source>
</evidence>
<feature type="transmembrane region" description="Helical" evidence="9">
    <location>
        <begin position="368"/>
        <end position="389"/>
    </location>
</feature>
<dbReference type="InterPro" id="IPR006042">
    <property type="entry name" value="Xan_ur_permease"/>
</dbReference>
<feature type="transmembrane region" description="Helical" evidence="9">
    <location>
        <begin position="69"/>
        <end position="90"/>
    </location>
</feature>
<dbReference type="GO" id="GO:0005886">
    <property type="term" value="C:plasma membrane"/>
    <property type="evidence" value="ECO:0007669"/>
    <property type="project" value="UniProtKB-SubCell"/>
</dbReference>
<accession>A0A291RFL6</accession>
<comment type="similarity">
    <text evidence="2">Belongs to the nucleobase:cation symporter-2 (NCS2) (TC 2.A.40) family.</text>
</comment>
<evidence type="ECO:0000256" key="8">
    <source>
        <dbReference type="SAM" id="MobiDB-lite"/>
    </source>
</evidence>
<dbReference type="Pfam" id="PF00860">
    <property type="entry name" value="Xan_ur_permease"/>
    <property type="match status" value="1"/>
</dbReference>
<evidence type="ECO:0000313" key="11">
    <source>
        <dbReference type="Proteomes" id="UP000221961"/>
    </source>
</evidence>
<feature type="transmembrane region" description="Helical" evidence="9">
    <location>
        <begin position="401"/>
        <end position="420"/>
    </location>
</feature>
<evidence type="ECO:0000256" key="1">
    <source>
        <dbReference type="ARBA" id="ARBA00004651"/>
    </source>
</evidence>
<keyword evidence="3" id="KW-0813">Transport</keyword>
<reference evidence="10 11" key="1">
    <citation type="submission" date="2017-10" db="EMBL/GenBank/DDBJ databases">
        <title>Comparative genomics between pathogenic Norcardia.</title>
        <authorList>
            <person name="Zeng L."/>
        </authorList>
    </citation>
    <scope>NUCLEOTIDE SEQUENCE [LARGE SCALE GENOMIC DNA]</scope>
    <source>
        <strain evidence="10 11">NC_YFY_NT001</strain>
    </source>
</reference>
<keyword evidence="5 9" id="KW-0812">Transmembrane</keyword>
<evidence type="ECO:0000256" key="3">
    <source>
        <dbReference type="ARBA" id="ARBA00022448"/>
    </source>
</evidence>
<feature type="transmembrane region" description="Helical" evidence="9">
    <location>
        <begin position="97"/>
        <end position="119"/>
    </location>
</feature>
<dbReference type="EMBL" id="CP023778">
    <property type="protein sequence ID" value="ATL66391.1"/>
    <property type="molecule type" value="Genomic_DNA"/>
</dbReference>
<gene>
    <name evidence="10" type="ORF">CRH09_09405</name>
</gene>
<feature type="transmembrane region" description="Helical" evidence="9">
    <location>
        <begin position="190"/>
        <end position="210"/>
    </location>
</feature>
<evidence type="ECO:0000256" key="7">
    <source>
        <dbReference type="ARBA" id="ARBA00023136"/>
    </source>
</evidence>
<evidence type="ECO:0000256" key="9">
    <source>
        <dbReference type="SAM" id="Phobius"/>
    </source>
</evidence>
<feature type="transmembrane region" description="Helical" evidence="9">
    <location>
        <begin position="426"/>
        <end position="445"/>
    </location>
</feature>
<feature type="transmembrane region" description="Helical" evidence="9">
    <location>
        <begin position="340"/>
        <end position="362"/>
    </location>
</feature>
<dbReference type="NCBIfam" id="TIGR00801">
    <property type="entry name" value="ncs2"/>
    <property type="match status" value="1"/>
</dbReference>
<dbReference type="InterPro" id="IPR006043">
    <property type="entry name" value="NCS2"/>
</dbReference>
<organism evidence="10 11">
    <name type="scientific">Nocardia terpenica</name>
    <dbReference type="NCBI Taxonomy" id="455432"/>
    <lineage>
        <taxon>Bacteria</taxon>
        <taxon>Bacillati</taxon>
        <taxon>Actinomycetota</taxon>
        <taxon>Actinomycetes</taxon>
        <taxon>Mycobacteriales</taxon>
        <taxon>Nocardiaceae</taxon>
        <taxon>Nocardia</taxon>
    </lineage>
</organism>
<dbReference type="AlphaFoldDB" id="A0A291RFL6"/>
<protein>
    <submittedName>
        <fullName evidence="10">Uracil permease</fullName>
    </submittedName>
</protein>
<feature type="transmembrane region" description="Helical" evidence="9">
    <location>
        <begin position="256"/>
        <end position="276"/>
    </location>
</feature>
<feature type="transmembrane region" description="Helical" evidence="9">
    <location>
        <begin position="151"/>
        <end position="170"/>
    </location>
</feature>
<dbReference type="InterPro" id="IPR017588">
    <property type="entry name" value="UacT-like"/>
</dbReference>
<keyword evidence="7 9" id="KW-0472">Membrane</keyword>
<evidence type="ECO:0000256" key="2">
    <source>
        <dbReference type="ARBA" id="ARBA00008821"/>
    </source>
</evidence>
<dbReference type="Proteomes" id="UP000221961">
    <property type="component" value="Chromosome"/>
</dbReference>
<feature type="transmembrane region" description="Helical" evidence="9">
    <location>
        <begin position="125"/>
        <end position="144"/>
    </location>
</feature>
<sequence>MGVRRRTRVSTRLGGETEEPHHHPVDALPPPWQLLAGGLQHIAAMVAGVVAPPLIIGAAVGLGAVEQGLLITASLFSAGLATLLQSLGWWRFGARLPLINGASFAAVAPILAIVGSSAHGDALPIVYGATLVAGVLATLAAPYFSRLQRFFPPVVGGTVITLIGLSLLPVTLNWVRGTGEGGGGGTRVPTANLAIAAVTLAVVLVCHRFLRGFWRQLALLIGLVAGTLLAWPLGLIDTSTLRGAAVFGFVPPLHFGAPQFHAGAIISLCIVMLVVMTESTATMMALGEIVDRSADERTLADGLRAAGAGTALSAVLGGFPCGAFAQNVGLVALTRMHSRYVVATSGALLVLLGLFPVASGIVELVPKPALGGAGLVLFGTVAASGIRTLGRADLSDPANTITVGVSLFIGMTPIVAPSFYTGLPAPVVTIMGSGISAGCITAILLHQAFRIRARRTVGAEV</sequence>
<evidence type="ECO:0000256" key="4">
    <source>
        <dbReference type="ARBA" id="ARBA00022475"/>
    </source>
</evidence>
<comment type="subcellular location">
    <subcellularLocation>
        <location evidence="1">Cell membrane</location>
        <topology evidence="1">Multi-pass membrane protein</topology>
    </subcellularLocation>
</comment>
<feature type="transmembrane region" description="Helical" evidence="9">
    <location>
        <begin position="217"/>
        <end position="236"/>
    </location>
</feature>
<dbReference type="PANTHER" id="PTHR42810">
    <property type="entry name" value="PURINE PERMEASE C1399.01C-RELATED"/>
    <property type="match status" value="1"/>
</dbReference>
<feature type="transmembrane region" description="Helical" evidence="9">
    <location>
        <begin position="42"/>
        <end position="63"/>
    </location>
</feature>
<keyword evidence="4" id="KW-1003">Cell membrane</keyword>
<dbReference type="GO" id="GO:0042907">
    <property type="term" value="F:xanthine transmembrane transporter activity"/>
    <property type="evidence" value="ECO:0007669"/>
    <property type="project" value="TreeGrafter"/>
</dbReference>
<keyword evidence="6 9" id="KW-1133">Transmembrane helix</keyword>
<evidence type="ECO:0000256" key="6">
    <source>
        <dbReference type="ARBA" id="ARBA00022989"/>
    </source>
</evidence>
<dbReference type="NCBIfam" id="NF037981">
    <property type="entry name" value="NCS2_1"/>
    <property type="match status" value="1"/>
</dbReference>
<name>A0A291RFL6_9NOCA</name>